<accession>A0AAD9XAZ3</accession>
<protein>
    <submittedName>
        <fullName evidence="1">Uncharacterized protein</fullName>
    </submittedName>
</protein>
<organism evidence="1 2">
    <name type="scientific">Dipteronia dyeriana</name>
    <dbReference type="NCBI Taxonomy" id="168575"/>
    <lineage>
        <taxon>Eukaryota</taxon>
        <taxon>Viridiplantae</taxon>
        <taxon>Streptophyta</taxon>
        <taxon>Embryophyta</taxon>
        <taxon>Tracheophyta</taxon>
        <taxon>Spermatophyta</taxon>
        <taxon>Magnoliopsida</taxon>
        <taxon>eudicotyledons</taxon>
        <taxon>Gunneridae</taxon>
        <taxon>Pentapetalae</taxon>
        <taxon>rosids</taxon>
        <taxon>malvids</taxon>
        <taxon>Sapindales</taxon>
        <taxon>Sapindaceae</taxon>
        <taxon>Hippocastanoideae</taxon>
        <taxon>Acereae</taxon>
        <taxon>Dipteronia</taxon>
    </lineage>
</organism>
<evidence type="ECO:0000313" key="2">
    <source>
        <dbReference type="Proteomes" id="UP001280121"/>
    </source>
</evidence>
<gene>
    <name evidence="1" type="ORF">Ddye_009227</name>
</gene>
<evidence type="ECO:0000313" key="1">
    <source>
        <dbReference type="EMBL" id="KAK2656175.1"/>
    </source>
</evidence>
<dbReference type="Proteomes" id="UP001280121">
    <property type="component" value="Unassembled WGS sequence"/>
</dbReference>
<name>A0AAD9XAZ3_9ROSI</name>
<dbReference type="EMBL" id="JANJYI010000003">
    <property type="protein sequence ID" value="KAK2656175.1"/>
    <property type="molecule type" value="Genomic_DNA"/>
</dbReference>
<reference evidence="1" key="1">
    <citation type="journal article" date="2023" name="Plant J.">
        <title>Genome sequences and population genomics provide insights into the demographic history, inbreeding, and mutation load of two 'living fossil' tree species of Dipteronia.</title>
        <authorList>
            <person name="Feng Y."/>
            <person name="Comes H.P."/>
            <person name="Chen J."/>
            <person name="Zhu S."/>
            <person name="Lu R."/>
            <person name="Zhang X."/>
            <person name="Li P."/>
            <person name="Qiu J."/>
            <person name="Olsen K.M."/>
            <person name="Qiu Y."/>
        </authorList>
    </citation>
    <scope>NUCLEOTIDE SEQUENCE</scope>
    <source>
        <strain evidence="1">KIB01</strain>
    </source>
</reference>
<keyword evidence="2" id="KW-1185">Reference proteome</keyword>
<comment type="caution">
    <text evidence="1">The sequence shown here is derived from an EMBL/GenBank/DDBJ whole genome shotgun (WGS) entry which is preliminary data.</text>
</comment>
<proteinExistence type="predicted"/>
<sequence>MFGIGLNWDAEKLGLRARMFKIDAASKFATQFKPRCLESGELHITEEIMLSANPSQVYFTCGIPAFYHLNIGHRSLWKRKRVVLFIKIQDPDARFSVCIEFPGT</sequence>
<dbReference type="AlphaFoldDB" id="A0AAD9XAZ3"/>